<feature type="transmembrane region" description="Helical" evidence="1">
    <location>
        <begin position="20"/>
        <end position="40"/>
    </location>
</feature>
<dbReference type="AlphaFoldDB" id="A0A8H6VZS1"/>
<dbReference type="EMBL" id="JACAZE010000017">
    <property type="protein sequence ID" value="KAF7296298.1"/>
    <property type="molecule type" value="Genomic_DNA"/>
</dbReference>
<sequence>MTNNNASAWDSVSLSILKTGIVLAMYGIDLVLVVLALFFLHRRTRQLQRLHQHPPPLYRVLSVTVVIMFLLATAGVGLQITSSTFLFDELRHASSTGEAYRDLDARRIVALVEGFVLVANNAIADALLIYRCSIVWSGSRFRWVIAFPILLSMGTAFFGSIACYLTYHNALPSGTFDVGGATGLGLVFVLIIATNVVLTALTMGRIWYSYAKAKRSAATNSRLSSKIVAESPTGLRRKEEVRGRMTGALAVLSESALLYLLCSVLLLVEGAFDFSTALNVTLGVGVAVMDIIPVVMIIQVGLRDEHRQRILAENAEKDDHLDLDLDAEKGRAKRAAVYVDVDVDVGARV</sequence>
<evidence type="ECO:0000313" key="3">
    <source>
        <dbReference type="Proteomes" id="UP000613580"/>
    </source>
</evidence>
<keyword evidence="1" id="KW-1133">Transmembrane helix</keyword>
<gene>
    <name evidence="2" type="ORF">HMN09_01099500</name>
</gene>
<dbReference type="OrthoDB" id="2978814at2759"/>
<evidence type="ECO:0000313" key="2">
    <source>
        <dbReference type="EMBL" id="KAF7296298.1"/>
    </source>
</evidence>
<feature type="transmembrane region" description="Helical" evidence="1">
    <location>
        <begin position="60"/>
        <end position="87"/>
    </location>
</feature>
<accession>A0A8H6VZS1</accession>
<feature type="transmembrane region" description="Helical" evidence="1">
    <location>
        <begin position="107"/>
        <end position="129"/>
    </location>
</feature>
<keyword evidence="3" id="KW-1185">Reference proteome</keyword>
<organism evidence="2 3">
    <name type="scientific">Mycena chlorophos</name>
    <name type="common">Agaric fungus</name>
    <name type="synonym">Agaricus chlorophos</name>
    <dbReference type="NCBI Taxonomy" id="658473"/>
    <lineage>
        <taxon>Eukaryota</taxon>
        <taxon>Fungi</taxon>
        <taxon>Dikarya</taxon>
        <taxon>Basidiomycota</taxon>
        <taxon>Agaricomycotina</taxon>
        <taxon>Agaricomycetes</taxon>
        <taxon>Agaricomycetidae</taxon>
        <taxon>Agaricales</taxon>
        <taxon>Marasmiineae</taxon>
        <taxon>Mycenaceae</taxon>
        <taxon>Mycena</taxon>
    </lineage>
</organism>
<feature type="transmembrane region" description="Helical" evidence="1">
    <location>
        <begin position="246"/>
        <end position="268"/>
    </location>
</feature>
<proteinExistence type="predicted"/>
<reference evidence="2" key="1">
    <citation type="submission" date="2020-05" db="EMBL/GenBank/DDBJ databases">
        <title>Mycena genomes resolve the evolution of fungal bioluminescence.</title>
        <authorList>
            <person name="Tsai I.J."/>
        </authorList>
    </citation>
    <scope>NUCLEOTIDE SEQUENCE</scope>
    <source>
        <strain evidence="2">110903Hualien_Pintung</strain>
    </source>
</reference>
<keyword evidence="1" id="KW-0812">Transmembrane</keyword>
<feature type="transmembrane region" description="Helical" evidence="1">
    <location>
        <begin position="141"/>
        <end position="167"/>
    </location>
</feature>
<evidence type="ECO:0000256" key="1">
    <source>
        <dbReference type="SAM" id="Phobius"/>
    </source>
</evidence>
<feature type="transmembrane region" description="Helical" evidence="1">
    <location>
        <begin position="187"/>
        <end position="208"/>
    </location>
</feature>
<feature type="transmembrane region" description="Helical" evidence="1">
    <location>
        <begin position="280"/>
        <end position="302"/>
    </location>
</feature>
<dbReference type="Proteomes" id="UP000613580">
    <property type="component" value="Unassembled WGS sequence"/>
</dbReference>
<protein>
    <submittedName>
        <fullName evidence="2">Uncharacterized protein</fullName>
    </submittedName>
</protein>
<comment type="caution">
    <text evidence="2">The sequence shown here is derived from an EMBL/GenBank/DDBJ whole genome shotgun (WGS) entry which is preliminary data.</text>
</comment>
<keyword evidence="1" id="KW-0472">Membrane</keyword>
<name>A0A8H6VZS1_MYCCL</name>